<dbReference type="NCBIfam" id="TIGR00350">
    <property type="entry name" value="lytR_cpsA_psr"/>
    <property type="match status" value="1"/>
</dbReference>
<dbReference type="Proteomes" id="UP000664218">
    <property type="component" value="Unassembled WGS sequence"/>
</dbReference>
<dbReference type="EMBL" id="JAFNJU010000018">
    <property type="protein sequence ID" value="MBO1266324.1"/>
    <property type="molecule type" value="Genomic_DNA"/>
</dbReference>
<keyword evidence="2" id="KW-1133">Transmembrane helix</keyword>
<feature type="transmembrane region" description="Helical" evidence="2">
    <location>
        <begin position="26"/>
        <end position="47"/>
    </location>
</feature>
<dbReference type="InterPro" id="IPR004474">
    <property type="entry name" value="LytR_CpsA_psr"/>
</dbReference>
<evidence type="ECO:0000313" key="4">
    <source>
        <dbReference type="EMBL" id="MBO1266324.1"/>
    </source>
</evidence>
<evidence type="ECO:0000313" key="5">
    <source>
        <dbReference type="Proteomes" id="UP000664218"/>
    </source>
</evidence>
<dbReference type="Pfam" id="PF03816">
    <property type="entry name" value="LytR_cpsA_psr"/>
    <property type="match status" value="1"/>
</dbReference>
<keyword evidence="2" id="KW-0472">Membrane</keyword>
<dbReference type="PANTHER" id="PTHR33392:SF6">
    <property type="entry name" value="POLYISOPRENYL-TEICHOIC ACID--PEPTIDOGLYCAN TEICHOIC ACID TRANSFERASE TAGU"/>
    <property type="match status" value="1"/>
</dbReference>
<proteinExistence type="inferred from homology"/>
<dbReference type="Gene3D" id="3.40.630.190">
    <property type="entry name" value="LCP protein"/>
    <property type="match status" value="1"/>
</dbReference>
<feature type="domain" description="Cell envelope-related transcriptional attenuator" evidence="3">
    <location>
        <begin position="103"/>
        <end position="260"/>
    </location>
</feature>
<dbReference type="RefSeq" id="WP_207600851.1">
    <property type="nucleotide sequence ID" value="NZ_JAFNJU010000018.1"/>
</dbReference>
<dbReference type="PANTHER" id="PTHR33392">
    <property type="entry name" value="POLYISOPRENYL-TEICHOIC ACID--PEPTIDOGLYCAN TEICHOIC ACID TRANSFERASE TAGU"/>
    <property type="match status" value="1"/>
</dbReference>
<keyword evidence="2" id="KW-0812">Transmembrane</keyword>
<accession>A0A939KI69</accession>
<name>A0A939KI69_9CLOT</name>
<keyword evidence="5" id="KW-1185">Reference proteome</keyword>
<dbReference type="AlphaFoldDB" id="A0A939KI69"/>
<evidence type="ECO:0000259" key="3">
    <source>
        <dbReference type="Pfam" id="PF03816"/>
    </source>
</evidence>
<gene>
    <name evidence="4" type="ORF">J3A84_14910</name>
</gene>
<comment type="caution">
    <text evidence="4">The sequence shown here is derived from an EMBL/GenBank/DDBJ whole genome shotgun (WGS) entry which is preliminary data.</text>
</comment>
<reference evidence="4" key="1">
    <citation type="submission" date="2021-03" db="EMBL/GenBank/DDBJ databases">
        <title>Proteiniclasticum marinus sp. nov., isolated from tidal flat sediment.</title>
        <authorList>
            <person name="Namirimu T."/>
            <person name="Yang J.-A."/>
            <person name="Yang S.-H."/>
            <person name="Kim Y.-J."/>
            <person name="Kwon K.K."/>
        </authorList>
    </citation>
    <scope>NUCLEOTIDE SEQUENCE</scope>
    <source>
        <strain evidence="4">SCR006</strain>
    </source>
</reference>
<evidence type="ECO:0000256" key="1">
    <source>
        <dbReference type="ARBA" id="ARBA00006068"/>
    </source>
</evidence>
<dbReference type="InterPro" id="IPR050922">
    <property type="entry name" value="LytR/CpsA/Psr_CW_biosynth"/>
</dbReference>
<protein>
    <submittedName>
        <fullName evidence="4">LCP family protein</fullName>
    </submittedName>
</protein>
<evidence type="ECO:0000256" key="2">
    <source>
        <dbReference type="SAM" id="Phobius"/>
    </source>
</evidence>
<organism evidence="4 5">
    <name type="scientific">Proteiniclasticum aestuarii</name>
    <dbReference type="NCBI Taxonomy" id="2817862"/>
    <lineage>
        <taxon>Bacteria</taxon>
        <taxon>Bacillati</taxon>
        <taxon>Bacillota</taxon>
        <taxon>Clostridia</taxon>
        <taxon>Eubacteriales</taxon>
        <taxon>Clostridiaceae</taxon>
        <taxon>Proteiniclasticum</taxon>
    </lineage>
</organism>
<sequence length="341" mass="38592">MKSENRESPLENKVDIKEKSSLAAPYKIIIIAGALIMAVLTGLYIYYIKTYEELEYIEIPETDEELGITEETEEVINIFENNKSIINILLFGVDKRSDEETGRSDAIMILTIDPVHNTIKLSSLMRDSRVSIKGYGEDKLGHAYAYGGPELAIHTINNNFRMNIRYFASINYGGLIHVIDSVGGIYANIKEDEIEMVNKYTNDTAYVEGMSYTPITESGYQLLDGVQAVGYSRIRKVGDGDYERTQRQRIVLSAVIRKLTDLNIVELPGVIQDLAPNIQTNITSNYMLKVGTSILNAGIKDIRQARFPSDENSHGEIMNGIWYLVFDKLKTREELNEYIFN</sequence>
<comment type="similarity">
    <text evidence="1">Belongs to the LytR/CpsA/Psr (LCP) family.</text>
</comment>